<evidence type="ECO:0000313" key="3">
    <source>
        <dbReference type="Proteomes" id="UP001497623"/>
    </source>
</evidence>
<dbReference type="InterPro" id="IPR016186">
    <property type="entry name" value="C-type_lectin-like/link_sf"/>
</dbReference>
<dbReference type="Pfam" id="PF00059">
    <property type="entry name" value="Lectin_C"/>
    <property type="match status" value="1"/>
</dbReference>
<gene>
    <name evidence="2" type="ORF">MNOR_LOCUS20758</name>
</gene>
<sequence>GRYFKAHTGVSLIYTYQDAINDHHHRQWEVDNQIFRKRTQEHTTAKSMDNMIIAHTMLGVLTFVINPARSAQSCPYPYKLVGQECLVVYTNTTVNFDNAREVCSRLNGYIIKPENLNAFQNHIQNIYGKKNGSDIWIGATKGTHGWHWESSSLEQRVSGMIDIPWGNGEPSGVHDGQLELCLSLTKHADTNFHYNDVRCQDSNIAICETS</sequence>
<dbReference type="SUPFAM" id="SSF56436">
    <property type="entry name" value="C-type lectin-like"/>
    <property type="match status" value="1"/>
</dbReference>
<dbReference type="InterPro" id="IPR001304">
    <property type="entry name" value="C-type_lectin-like"/>
</dbReference>
<dbReference type="PROSITE" id="PS50041">
    <property type="entry name" value="C_TYPE_LECTIN_2"/>
    <property type="match status" value="1"/>
</dbReference>
<dbReference type="SMART" id="SM00034">
    <property type="entry name" value="CLECT"/>
    <property type="match status" value="1"/>
</dbReference>
<dbReference type="InterPro" id="IPR050801">
    <property type="entry name" value="Ca-Dep_Lectins_ImmuneDev"/>
</dbReference>
<evidence type="ECO:0000313" key="2">
    <source>
        <dbReference type="EMBL" id="CAL4115823.1"/>
    </source>
</evidence>
<comment type="caution">
    <text evidence="2">The sequence shown here is derived from an EMBL/GenBank/DDBJ whole genome shotgun (WGS) entry which is preliminary data.</text>
</comment>
<protein>
    <recommendedName>
        <fullName evidence="1">C-type lectin domain-containing protein</fullName>
    </recommendedName>
</protein>
<reference evidence="2 3" key="1">
    <citation type="submission" date="2024-05" db="EMBL/GenBank/DDBJ databases">
        <authorList>
            <person name="Wallberg A."/>
        </authorList>
    </citation>
    <scope>NUCLEOTIDE SEQUENCE [LARGE SCALE GENOMIC DNA]</scope>
</reference>
<feature type="domain" description="C-type lectin" evidence="1">
    <location>
        <begin position="81"/>
        <end position="208"/>
    </location>
</feature>
<dbReference type="Gene3D" id="3.10.100.10">
    <property type="entry name" value="Mannose-Binding Protein A, subunit A"/>
    <property type="match status" value="1"/>
</dbReference>
<feature type="non-terminal residue" evidence="2">
    <location>
        <position position="1"/>
    </location>
</feature>
<accession>A0AAV2R989</accession>
<keyword evidence="3" id="KW-1185">Reference proteome</keyword>
<dbReference type="CDD" id="cd00037">
    <property type="entry name" value="CLECT"/>
    <property type="match status" value="1"/>
</dbReference>
<proteinExistence type="predicted"/>
<dbReference type="PANTHER" id="PTHR22801:SF63">
    <property type="entry name" value="C-TYPE LECTIN DOMAIN-CONTAINING PROTEIN"/>
    <property type="match status" value="1"/>
</dbReference>
<dbReference type="Proteomes" id="UP001497623">
    <property type="component" value="Unassembled WGS sequence"/>
</dbReference>
<dbReference type="AlphaFoldDB" id="A0AAV2R989"/>
<evidence type="ECO:0000259" key="1">
    <source>
        <dbReference type="PROSITE" id="PS50041"/>
    </source>
</evidence>
<feature type="non-terminal residue" evidence="2">
    <location>
        <position position="210"/>
    </location>
</feature>
<organism evidence="2 3">
    <name type="scientific">Meganyctiphanes norvegica</name>
    <name type="common">Northern krill</name>
    <name type="synonym">Thysanopoda norvegica</name>
    <dbReference type="NCBI Taxonomy" id="48144"/>
    <lineage>
        <taxon>Eukaryota</taxon>
        <taxon>Metazoa</taxon>
        <taxon>Ecdysozoa</taxon>
        <taxon>Arthropoda</taxon>
        <taxon>Crustacea</taxon>
        <taxon>Multicrustacea</taxon>
        <taxon>Malacostraca</taxon>
        <taxon>Eumalacostraca</taxon>
        <taxon>Eucarida</taxon>
        <taxon>Euphausiacea</taxon>
        <taxon>Euphausiidae</taxon>
        <taxon>Meganyctiphanes</taxon>
    </lineage>
</organism>
<dbReference type="PANTHER" id="PTHR22801">
    <property type="entry name" value="LITHOSTATHINE"/>
    <property type="match status" value="1"/>
</dbReference>
<dbReference type="EMBL" id="CAXKWB010016253">
    <property type="protein sequence ID" value="CAL4115823.1"/>
    <property type="molecule type" value="Genomic_DNA"/>
</dbReference>
<dbReference type="InterPro" id="IPR016187">
    <property type="entry name" value="CTDL_fold"/>
</dbReference>
<name>A0AAV2R989_MEGNR</name>